<protein>
    <submittedName>
        <fullName evidence="1">DUF2252 domain-containing protein</fullName>
    </submittedName>
</protein>
<name>A0A7G9RB38_9ACTN</name>
<dbReference type="KEGG" id="nmes:H9L09_20705"/>
<accession>A0A7G9RB38</accession>
<gene>
    <name evidence="1" type="ORF">H9L09_20705</name>
</gene>
<dbReference type="AlphaFoldDB" id="A0A7G9RB38"/>
<sequence>MNANAPGTSAPWLTPEDRACLGREARDQVPPEAHAELVRAAGRDPVQVLVAEDASRLPDLVPLRHARMLASPFAFFRGAAGVMAADLARTPKSGLTVQLCGDAHLSNFGMFASPERNLLFDINDFDETIPGPWEWDVKRLSASLVIAAHDNGFTPRQARKIALAAVRRYQASMAELAALGNLEVWYTKLDVAEARRQIGDQIDARTGKRLDRAIAKARSRDHRRSLQKLTAIVDGRRRIVGDPPLVVPISDLAPETAPDAIESAVGDLLERYSQTLPVGFRELVRSYRFVDMARKVVGVGSVGTRCWIVLMVGRDEDDPLFLQVKEAGRSALADHLGDTSSIPHGERVVTGQRLMQAAGDPFLGYQTTIGLDGRSRDFYVRQLADWKGSADVATMLPRMLRSYGQLCAWSLARAHARSGDRIAIAAYLGTDDVFAQAVTAFAEGYAELNSLDHAAMRAAVEAGLVRSQG</sequence>
<dbReference type="PANTHER" id="PTHR39441:SF1">
    <property type="entry name" value="DUF2252 DOMAIN-CONTAINING PROTEIN"/>
    <property type="match status" value="1"/>
</dbReference>
<dbReference type="Proteomes" id="UP000515947">
    <property type="component" value="Chromosome"/>
</dbReference>
<dbReference type="EMBL" id="CP060713">
    <property type="protein sequence ID" value="QNN52813.1"/>
    <property type="molecule type" value="Genomic_DNA"/>
</dbReference>
<dbReference type="Pfam" id="PF10009">
    <property type="entry name" value="DUF2252"/>
    <property type="match status" value="1"/>
</dbReference>
<dbReference type="PANTHER" id="PTHR39441">
    <property type="entry name" value="DUF2252 DOMAIN-CONTAINING PROTEIN"/>
    <property type="match status" value="1"/>
</dbReference>
<organism evidence="1 2">
    <name type="scientific">Nocardioides mesophilus</name>
    <dbReference type="NCBI Taxonomy" id="433659"/>
    <lineage>
        <taxon>Bacteria</taxon>
        <taxon>Bacillati</taxon>
        <taxon>Actinomycetota</taxon>
        <taxon>Actinomycetes</taxon>
        <taxon>Propionibacteriales</taxon>
        <taxon>Nocardioidaceae</taxon>
        <taxon>Nocardioides</taxon>
    </lineage>
</organism>
<evidence type="ECO:0000313" key="2">
    <source>
        <dbReference type="Proteomes" id="UP000515947"/>
    </source>
</evidence>
<reference evidence="1 2" key="1">
    <citation type="submission" date="2020-08" db="EMBL/GenBank/DDBJ databases">
        <title>Genome sequence of Nocardioides mesophilus KACC 16243T.</title>
        <authorList>
            <person name="Hyun D.-W."/>
            <person name="Bae J.-W."/>
        </authorList>
    </citation>
    <scope>NUCLEOTIDE SEQUENCE [LARGE SCALE GENOMIC DNA]</scope>
    <source>
        <strain evidence="1 2">KACC 16243</strain>
    </source>
</reference>
<dbReference type="InterPro" id="IPR018721">
    <property type="entry name" value="DUF2252"/>
</dbReference>
<keyword evidence="2" id="KW-1185">Reference proteome</keyword>
<proteinExistence type="predicted"/>
<evidence type="ECO:0000313" key="1">
    <source>
        <dbReference type="EMBL" id="QNN52813.1"/>
    </source>
</evidence>